<keyword evidence="11" id="KW-1185">Reference proteome</keyword>
<dbReference type="AlphaFoldDB" id="A0A9N8HL76"/>
<dbReference type="CDD" id="cd00124">
    <property type="entry name" value="MYSc"/>
    <property type="match status" value="1"/>
</dbReference>
<dbReference type="Gene3D" id="1.20.5.190">
    <property type="match status" value="1"/>
</dbReference>
<dbReference type="OrthoDB" id="6108017at2759"/>
<accession>A0A9N8HL76</accession>
<proteinExistence type="inferred from homology"/>
<dbReference type="GO" id="GO:0007015">
    <property type="term" value="P:actin filament organization"/>
    <property type="evidence" value="ECO:0007669"/>
    <property type="project" value="TreeGrafter"/>
</dbReference>
<feature type="region of interest" description="Disordered" evidence="8">
    <location>
        <begin position="1112"/>
        <end position="1152"/>
    </location>
</feature>
<comment type="similarity">
    <text evidence="6">Belongs to the TRAFAC class myosin-kinesin ATPase superfamily. Myosin family.</text>
</comment>
<dbReference type="GO" id="GO:0005737">
    <property type="term" value="C:cytoplasm"/>
    <property type="evidence" value="ECO:0007669"/>
    <property type="project" value="TreeGrafter"/>
</dbReference>
<dbReference type="GO" id="GO:0016459">
    <property type="term" value="C:myosin complex"/>
    <property type="evidence" value="ECO:0007669"/>
    <property type="project" value="UniProtKB-KW"/>
</dbReference>
<feature type="binding site" evidence="6">
    <location>
        <begin position="181"/>
        <end position="188"/>
    </location>
    <ligand>
        <name>ATP</name>
        <dbReference type="ChEBI" id="CHEBI:30616"/>
    </ligand>
</feature>
<comment type="caution">
    <text evidence="10">The sequence shown here is derived from an EMBL/GenBank/DDBJ whole genome shotgun (WGS) entry which is preliminary data.</text>
</comment>
<feature type="coiled-coil region" evidence="7">
    <location>
        <begin position="900"/>
        <end position="1061"/>
    </location>
</feature>
<evidence type="ECO:0000259" key="9">
    <source>
        <dbReference type="PROSITE" id="PS51456"/>
    </source>
</evidence>
<keyword evidence="4 6" id="KW-0505">Motor protein</keyword>
<feature type="compositionally biased region" description="Acidic residues" evidence="8">
    <location>
        <begin position="1141"/>
        <end position="1152"/>
    </location>
</feature>
<dbReference type="InterPro" id="IPR001609">
    <property type="entry name" value="Myosin_head_motor_dom-like"/>
</dbReference>
<keyword evidence="5 6" id="KW-0009">Actin-binding</keyword>
<evidence type="ECO:0000256" key="1">
    <source>
        <dbReference type="ARBA" id="ARBA00022741"/>
    </source>
</evidence>
<dbReference type="PANTHER" id="PTHR13140:SF706">
    <property type="entry name" value="DILUTE CLASS UNCONVENTIONAL MYOSIN, ISOFORM C"/>
    <property type="match status" value="1"/>
</dbReference>
<keyword evidence="1 6" id="KW-0547">Nucleotide-binding</keyword>
<dbReference type="Gene3D" id="1.10.10.820">
    <property type="match status" value="1"/>
</dbReference>
<dbReference type="PROSITE" id="PS50096">
    <property type="entry name" value="IQ"/>
    <property type="match status" value="2"/>
</dbReference>
<dbReference type="Gene3D" id="1.20.120.720">
    <property type="entry name" value="Myosin VI head, motor domain, U50 subdomain"/>
    <property type="match status" value="1"/>
</dbReference>
<dbReference type="SMART" id="SM00015">
    <property type="entry name" value="IQ"/>
    <property type="match status" value="3"/>
</dbReference>
<dbReference type="PRINTS" id="PR00193">
    <property type="entry name" value="MYOSINHEAVY"/>
</dbReference>
<dbReference type="InterPro" id="IPR027417">
    <property type="entry name" value="P-loop_NTPase"/>
</dbReference>
<keyword evidence="7" id="KW-0175">Coiled coil</keyword>
<dbReference type="GO" id="GO:0000146">
    <property type="term" value="F:microfilament motor activity"/>
    <property type="evidence" value="ECO:0007669"/>
    <property type="project" value="TreeGrafter"/>
</dbReference>
<dbReference type="EMBL" id="CAICTM010000788">
    <property type="protein sequence ID" value="CAB9516520.1"/>
    <property type="molecule type" value="Genomic_DNA"/>
</dbReference>
<evidence type="ECO:0000256" key="7">
    <source>
        <dbReference type="SAM" id="Coils"/>
    </source>
</evidence>
<evidence type="ECO:0000256" key="4">
    <source>
        <dbReference type="ARBA" id="ARBA00023175"/>
    </source>
</evidence>
<organism evidence="10 11">
    <name type="scientific">Seminavis robusta</name>
    <dbReference type="NCBI Taxonomy" id="568900"/>
    <lineage>
        <taxon>Eukaryota</taxon>
        <taxon>Sar</taxon>
        <taxon>Stramenopiles</taxon>
        <taxon>Ochrophyta</taxon>
        <taxon>Bacillariophyta</taxon>
        <taxon>Bacillariophyceae</taxon>
        <taxon>Bacillariophycidae</taxon>
        <taxon>Naviculales</taxon>
        <taxon>Naviculaceae</taxon>
        <taxon>Seminavis</taxon>
    </lineage>
</organism>
<evidence type="ECO:0000256" key="5">
    <source>
        <dbReference type="ARBA" id="ARBA00023203"/>
    </source>
</evidence>
<dbReference type="Pfam" id="PF00063">
    <property type="entry name" value="Myosin_head"/>
    <property type="match status" value="1"/>
</dbReference>
<dbReference type="SMART" id="SM00242">
    <property type="entry name" value="MYSc"/>
    <property type="match status" value="1"/>
</dbReference>
<dbReference type="PROSITE" id="PS51456">
    <property type="entry name" value="MYOSIN_MOTOR"/>
    <property type="match status" value="1"/>
</dbReference>
<evidence type="ECO:0000256" key="8">
    <source>
        <dbReference type="SAM" id="MobiDB-lite"/>
    </source>
</evidence>
<dbReference type="GO" id="GO:0016020">
    <property type="term" value="C:membrane"/>
    <property type="evidence" value="ECO:0007669"/>
    <property type="project" value="TreeGrafter"/>
</dbReference>
<dbReference type="Proteomes" id="UP001153069">
    <property type="component" value="Unassembled WGS sequence"/>
</dbReference>
<dbReference type="Pfam" id="PF00612">
    <property type="entry name" value="IQ"/>
    <property type="match status" value="2"/>
</dbReference>
<evidence type="ECO:0000256" key="3">
    <source>
        <dbReference type="ARBA" id="ARBA00023123"/>
    </source>
</evidence>
<dbReference type="GO" id="GO:0005524">
    <property type="term" value="F:ATP binding"/>
    <property type="evidence" value="ECO:0007669"/>
    <property type="project" value="UniProtKB-UniRule"/>
</dbReference>
<keyword evidence="2 6" id="KW-0067">ATP-binding</keyword>
<feature type="region of interest" description="Disordered" evidence="8">
    <location>
        <begin position="646"/>
        <end position="668"/>
    </location>
</feature>
<gene>
    <name evidence="10" type="ORF">SEMRO_789_G202630.1</name>
</gene>
<evidence type="ECO:0000256" key="2">
    <source>
        <dbReference type="ARBA" id="ARBA00022840"/>
    </source>
</evidence>
<dbReference type="Gene3D" id="1.20.58.530">
    <property type="match status" value="1"/>
</dbReference>
<sequence>MSGEKTGAEVFIKDKELAWIPARLLDMTADKATVSVPSYGDELDIEMGGRGASKWADATVNLKDYAEFGKQLPLQNNKILDDMVDLPYLHEAAILFNVKARLKDALPYTRTGDIVIAVNPYTWLTHLYAEDQQLLYANRLVWEKHDQDPRKLVPPHVYEVSALCYRGLAVDGRNQSILVSGESGAGKTETVKIAMNHMASLQRGPVKATGEAYSSPVVKRIVDSNPILEAFGNAKTRRNDNSSRFGKYINLQFARQAPQPGEVDICNLAGSKCNVYLLEKTRIVGHDEVEGAYHIFYQILNSPDDIKAGLNPCLKGSKCEDYKYVGKLNFVRKIDGMSDAENFEHLTNSLGLVGVSGESYQTMFSAIVSVLILGNMSFQDKGGDDEKSEVKSTDVCKQASDLLGIPMEVLELSFTERTMKTRNEEYKVPLKHPIAKEGCDSFAKEIYARSFLWLVREINSATSAEENYEGGGQSDFGIIGLLDIFGFESFPVNGFEQLCINYCNEKLQQKFTKDIFQSVQEEYKYEGIDLDDIKFDDNSDVLDLIEGRGGLLAMLNEECVRPSGNDGAFVSKAVSGNKKSKCLLADMRMGPLEFGIHHYAGKVMYNAGGFVGRNTDSLPVDLKKCALASTNDILANHLENDAMTKTESKAAAAPPPASGKGAPRRGKSNLVSDTVWTKFKTQLNSLMAGLALTSSRYIRCLKPNKFKKALKMQHLTTIEQLRCAGVVAAVTISRSAFPNKLDHVGCLERFRMMREAGAKEIEDPVEALNDLLDPVLKGREEDGKKAYVPGKTKVYFRAGALEFLENERAKHLGKWAIHFQKVTRAYLVRKLLGGLRMKSKAPNALRIQQWFRCLVARKECKKRQKKKKMAGKKKKKQVKAAIKLQAVARGFIVRPQFQKKLKEKREKERLKHEVKDLEDKVREAEMRRMKEVEEAREAAEKEIEAYKAMVQEEKKADKEKSKKAAQQQTLIDESGKIIEYLRKENMKLRNQNDSMRKDFKSLKENNARLMEANASASASFTALNDHAKQLNATNAKLIKNVEAYKAQLEKLKEDLKTRQSYYLAEAEARLAYQKTMAQIVGTIQDKCRDAQLTEDVVIMALECEAEAKSERAALDVGGKKAAAPAPAAAAKKKAPPPPDSSSDDDDSDDDSD</sequence>
<dbReference type="Gene3D" id="3.40.850.10">
    <property type="entry name" value="Kinesin motor domain"/>
    <property type="match status" value="1"/>
</dbReference>
<evidence type="ECO:0000256" key="6">
    <source>
        <dbReference type="PROSITE-ProRule" id="PRU00782"/>
    </source>
</evidence>
<reference evidence="10" key="1">
    <citation type="submission" date="2020-06" db="EMBL/GenBank/DDBJ databases">
        <authorList>
            <consortium name="Plant Systems Biology data submission"/>
        </authorList>
    </citation>
    <scope>NUCLEOTIDE SEQUENCE</scope>
    <source>
        <strain evidence="10">D6</strain>
    </source>
</reference>
<protein>
    <submittedName>
        <fullName evidence="10">Unconventional myosin</fullName>
    </submittedName>
</protein>
<evidence type="ECO:0000313" key="11">
    <source>
        <dbReference type="Proteomes" id="UP001153069"/>
    </source>
</evidence>
<dbReference type="Gene3D" id="1.20.5.4820">
    <property type="match status" value="1"/>
</dbReference>
<dbReference type="InterPro" id="IPR036961">
    <property type="entry name" value="Kinesin_motor_dom_sf"/>
</dbReference>
<name>A0A9N8HL76_9STRA</name>
<dbReference type="InterPro" id="IPR000048">
    <property type="entry name" value="IQ_motif_EF-hand-BS"/>
</dbReference>
<keyword evidence="3 6" id="KW-0518">Myosin</keyword>
<dbReference type="PANTHER" id="PTHR13140">
    <property type="entry name" value="MYOSIN"/>
    <property type="match status" value="1"/>
</dbReference>
<dbReference type="GO" id="GO:0051015">
    <property type="term" value="F:actin filament binding"/>
    <property type="evidence" value="ECO:0007669"/>
    <property type="project" value="TreeGrafter"/>
</dbReference>
<dbReference type="SUPFAM" id="SSF52540">
    <property type="entry name" value="P-loop containing nucleoside triphosphate hydrolases"/>
    <property type="match status" value="1"/>
</dbReference>
<feature type="compositionally biased region" description="Low complexity" evidence="8">
    <location>
        <begin position="1119"/>
        <end position="1129"/>
    </location>
</feature>
<feature type="region of interest" description="Actin-binding" evidence="6">
    <location>
        <begin position="683"/>
        <end position="705"/>
    </location>
</feature>
<feature type="domain" description="Myosin motor" evidence="9">
    <location>
        <begin position="78"/>
        <end position="809"/>
    </location>
</feature>
<evidence type="ECO:0000313" key="10">
    <source>
        <dbReference type="EMBL" id="CAB9516520.1"/>
    </source>
</evidence>